<protein>
    <submittedName>
        <fullName evidence="2">Uncharacterized protein LOC142176199</fullName>
    </submittedName>
</protein>
<reference evidence="2" key="2">
    <citation type="submission" date="2025-08" db="UniProtKB">
        <authorList>
            <consortium name="RefSeq"/>
        </authorList>
    </citation>
    <scope>IDENTIFICATION</scope>
    <source>
        <tissue evidence="2">Leaf</tissue>
    </source>
</reference>
<dbReference type="Proteomes" id="UP000790787">
    <property type="component" value="Chromosome 3"/>
</dbReference>
<proteinExistence type="predicted"/>
<dbReference type="RefSeq" id="XP_075099417.1">
    <property type="nucleotide sequence ID" value="XM_075243316.1"/>
</dbReference>
<sequence length="227" mass="25924">MDYRKLNKVTWKDHFLLEFLDQMLDRLAGLVYYCFLDAYSGYNQILIAPKDQEKTTFTGLYGTFAFSMCLDNLDKVLARCEEANLLLEKDAKFVFKDDCMKAFELLKYKLTAIPIITAPNWSLPFELMCNASDVAVGAVLGQRTNKIFHLVYYDSKTMDDTQVNYMNEMLLTTIIEIDIFNVWGIDFMGPFVSSCGNTYILVAVNYVSKLVEAVTFPNDEARSVVAS</sequence>
<organism evidence="1 2">
    <name type="scientific">Nicotiana tabacum</name>
    <name type="common">Common tobacco</name>
    <dbReference type="NCBI Taxonomy" id="4097"/>
    <lineage>
        <taxon>Eukaryota</taxon>
        <taxon>Viridiplantae</taxon>
        <taxon>Streptophyta</taxon>
        <taxon>Embryophyta</taxon>
        <taxon>Tracheophyta</taxon>
        <taxon>Spermatophyta</taxon>
        <taxon>Magnoliopsida</taxon>
        <taxon>eudicotyledons</taxon>
        <taxon>Gunneridae</taxon>
        <taxon>Pentapetalae</taxon>
        <taxon>asterids</taxon>
        <taxon>lamiids</taxon>
        <taxon>Solanales</taxon>
        <taxon>Solanaceae</taxon>
        <taxon>Nicotianoideae</taxon>
        <taxon>Nicotianeae</taxon>
        <taxon>Nicotiana</taxon>
    </lineage>
</organism>
<evidence type="ECO:0000313" key="1">
    <source>
        <dbReference type="Proteomes" id="UP000790787"/>
    </source>
</evidence>
<reference evidence="1" key="1">
    <citation type="journal article" date="2014" name="Nat. Commun.">
        <title>The tobacco genome sequence and its comparison with those of tomato and potato.</title>
        <authorList>
            <person name="Sierro N."/>
            <person name="Battey J.N."/>
            <person name="Ouadi S."/>
            <person name="Bakaher N."/>
            <person name="Bovet L."/>
            <person name="Willig A."/>
            <person name="Goepfert S."/>
            <person name="Peitsch M.C."/>
            <person name="Ivanov N.V."/>
        </authorList>
    </citation>
    <scope>NUCLEOTIDE SEQUENCE [LARGE SCALE GENOMIC DNA]</scope>
</reference>
<keyword evidence="1" id="KW-1185">Reference proteome</keyword>
<name>A0AC58TQB6_TOBAC</name>
<evidence type="ECO:0000313" key="2">
    <source>
        <dbReference type="RefSeq" id="XP_075099417.1"/>
    </source>
</evidence>
<gene>
    <name evidence="2" type="primary">LOC142176199</name>
</gene>
<accession>A0AC58TQB6</accession>